<evidence type="ECO:0000256" key="6">
    <source>
        <dbReference type="ARBA" id="ARBA00023034"/>
    </source>
</evidence>
<dbReference type="OrthoDB" id="2019940at2759"/>
<dbReference type="SUPFAM" id="SSF52540">
    <property type="entry name" value="P-loop containing nucleoside triphosphate hydrolases"/>
    <property type="match status" value="1"/>
</dbReference>
<reference evidence="10" key="1">
    <citation type="submission" date="2022-03" db="EMBL/GenBank/DDBJ databases">
        <authorList>
            <person name="Martin C."/>
        </authorList>
    </citation>
    <scope>NUCLEOTIDE SEQUENCE</scope>
</reference>
<accession>A0A8J1XVH1</accession>
<evidence type="ECO:0000256" key="9">
    <source>
        <dbReference type="RuleBase" id="RU364020"/>
    </source>
</evidence>
<dbReference type="InterPro" id="IPR018011">
    <property type="entry name" value="Carb_sulfotrans_8-10"/>
</dbReference>
<dbReference type="Gene3D" id="3.40.50.300">
    <property type="entry name" value="P-loop containing nucleotide triphosphate hydrolases"/>
    <property type="match status" value="1"/>
</dbReference>
<evidence type="ECO:0000313" key="11">
    <source>
        <dbReference type="Proteomes" id="UP000749559"/>
    </source>
</evidence>
<keyword evidence="7" id="KW-0472">Membrane</keyword>
<dbReference type="EMBL" id="CAIIXF020000006">
    <property type="protein sequence ID" value="CAH1786657.1"/>
    <property type="molecule type" value="Genomic_DNA"/>
</dbReference>
<keyword evidence="11" id="KW-1185">Reference proteome</keyword>
<keyword evidence="5" id="KW-1133">Transmembrane helix</keyword>
<gene>
    <name evidence="10" type="ORF">OFUS_LOCUS12510</name>
</gene>
<dbReference type="GO" id="GO:0016051">
    <property type="term" value="P:carbohydrate biosynthetic process"/>
    <property type="evidence" value="ECO:0007669"/>
    <property type="project" value="InterPro"/>
</dbReference>
<evidence type="ECO:0000256" key="5">
    <source>
        <dbReference type="ARBA" id="ARBA00022989"/>
    </source>
</evidence>
<protein>
    <recommendedName>
        <fullName evidence="9">Carbohydrate sulfotransferase</fullName>
        <ecNumber evidence="9">2.8.2.-</ecNumber>
    </recommendedName>
</protein>
<keyword evidence="6 9" id="KW-0333">Golgi apparatus</keyword>
<name>A0A8J1XVH1_OWEFU</name>
<keyword evidence="4" id="KW-0812">Transmembrane</keyword>
<dbReference type="InterPro" id="IPR027417">
    <property type="entry name" value="P-loop_NTPase"/>
</dbReference>
<dbReference type="GO" id="GO:0000139">
    <property type="term" value="C:Golgi membrane"/>
    <property type="evidence" value="ECO:0007669"/>
    <property type="project" value="UniProtKB-SubCell"/>
</dbReference>
<comment type="similarity">
    <text evidence="2 9">Belongs to the sulfotransferase 2 family.</text>
</comment>
<keyword evidence="8 9" id="KW-0325">Glycoprotein</keyword>
<evidence type="ECO:0000256" key="3">
    <source>
        <dbReference type="ARBA" id="ARBA00022679"/>
    </source>
</evidence>
<dbReference type="Proteomes" id="UP000749559">
    <property type="component" value="Unassembled WGS sequence"/>
</dbReference>
<evidence type="ECO:0000256" key="4">
    <source>
        <dbReference type="ARBA" id="ARBA00022692"/>
    </source>
</evidence>
<keyword evidence="9" id="KW-0735">Signal-anchor</keyword>
<evidence type="ECO:0000313" key="10">
    <source>
        <dbReference type="EMBL" id="CAH1786657.1"/>
    </source>
</evidence>
<evidence type="ECO:0000256" key="8">
    <source>
        <dbReference type="ARBA" id="ARBA00023180"/>
    </source>
</evidence>
<dbReference type="EC" id="2.8.2.-" evidence="9"/>
<comment type="subcellular location">
    <subcellularLocation>
        <location evidence="1 9">Golgi apparatus membrane</location>
        <topology evidence="1 9">Single-pass type II membrane protein</topology>
    </subcellularLocation>
</comment>
<evidence type="ECO:0000256" key="1">
    <source>
        <dbReference type="ARBA" id="ARBA00004323"/>
    </source>
</evidence>
<dbReference type="Pfam" id="PF03567">
    <property type="entry name" value="Sulfotransfer_2"/>
    <property type="match status" value="1"/>
</dbReference>
<keyword evidence="9" id="KW-0119">Carbohydrate metabolism</keyword>
<evidence type="ECO:0000256" key="7">
    <source>
        <dbReference type="ARBA" id="ARBA00023136"/>
    </source>
</evidence>
<dbReference type="PANTHER" id="PTHR12137:SF54">
    <property type="entry name" value="CARBOHYDRATE SULFOTRANSFERASE"/>
    <property type="match status" value="1"/>
</dbReference>
<evidence type="ECO:0000256" key="2">
    <source>
        <dbReference type="ARBA" id="ARBA00006339"/>
    </source>
</evidence>
<dbReference type="GO" id="GO:0008146">
    <property type="term" value="F:sulfotransferase activity"/>
    <property type="evidence" value="ECO:0007669"/>
    <property type="project" value="InterPro"/>
</dbReference>
<keyword evidence="3 9" id="KW-0808">Transferase</keyword>
<proteinExistence type="inferred from homology"/>
<dbReference type="InterPro" id="IPR005331">
    <property type="entry name" value="Sulfotransferase"/>
</dbReference>
<organism evidence="10 11">
    <name type="scientific">Owenia fusiformis</name>
    <name type="common">Polychaete worm</name>
    <dbReference type="NCBI Taxonomy" id="6347"/>
    <lineage>
        <taxon>Eukaryota</taxon>
        <taxon>Metazoa</taxon>
        <taxon>Spiralia</taxon>
        <taxon>Lophotrochozoa</taxon>
        <taxon>Annelida</taxon>
        <taxon>Polychaeta</taxon>
        <taxon>Sedentaria</taxon>
        <taxon>Canalipalpata</taxon>
        <taxon>Sabellida</taxon>
        <taxon>Oweniida</taxon>
        <taxon>Oweniidae</taxon>
        <taxon>Owenia</taxon>
    </lineage>
</organism>
<dbReference type="AlphaFoldDB" id="A0A8J1XVH1"/>
<comment type="caution">
    <text evidence="10">The sequence shown here is derived from an EMBL/GenBank/DDBJ whole genome shotgun (WGS) entry which is preliminary data.</text>
</comment>
<sequence length="420" mass="49674">MIKHYLLQILTSIHCNIRTMERNVSNLCLFAAGTVLCLIYITSNGLDDNNYKADRDIDDLTEEYTRPYIPNSTVKQIHEERRHLLKEQCIKQQSSRENQNILDKVVHTDDFYIDDIHQMIYCRVPKIGCTLFKRIMYVINGNTISIDPYDIPPLIAKDLPIKRFENYSRQQVEYMLKHYTKVLIVRDPLDRLISGYFDKLYSINPNFWYKAGAPAINIFRKHISSWKSKQCGFDTTFEEFLLHIIHRYANRIPLNKHWRSIYDMCFPCNINYDIIGHIETYSKDISHILGTIHAEHSIKMRSNYSRLENIHREVDIMFRGYPTACGLTKKQLLNRILGGLETRGYIKLDNQERRNLLQGEIESDVLKSKLTEIYYKKPNPEKGFKDLRKTVLHKIPLEILKAIQSIYKHDLRLFGYENFV</sequence>
<dbReference type="PANTHER" id="PTHR12137">
    <property type="entry name" value="CARBOHYDRATE SULFOTRANSFERASE"/>
    <property type="match status" value="1"/>
</dbReference>